<comment type="subcellular location">
    <subcellularLocation>
        <location evidence="1">Periplasm</location>
    </subcellularLocation>
</comment>
<dbReference type="PANTHER" id="PTHR39210">
    <property type="entry name" value="HEPARIN-SULFATE LYASE"/>
    <property type="match status" value="1"/>
</dbReference>
<evidence type="ECO:0000313" key="7">
    <source>
        <dbReference type="EMBL" id="PTL37910.1"/>
    </source>
</evidence>
<name>A0A2T4U3D3_9BACI</name>
<dbReference type="EMBL" id="PZJJ01000029">
    <property type="protein sequence ID" value="PTL37910.1"/>
    <property type="molecule type" value="Genomic_DNA"/>
</dbReference>
<dbReference type="InterPro" id="IPR008929">
    <property type="entry name" value="Chondroitin_lyas"/>
</dbReference>
<keyword evidence="2" id="KW-0732">Signal</keyword>
<dbReference type="GO" id="GO:0042597">
    <property type="term" value="C:periplasmic space"/>
    <property type="evidence" value="ECO:0007669"/>
    <property type="project" value="UniProtKB-SubCell"/>
</dbReference>
<dbReference type="Gene3D" id="1.50.10.100">
    <property type="entry name" value="Chondroitin AC/alginate lyase"/>
    <property type="match status" value="1"/>
</dbReference>
<dbReference type="InterPro" id="IPR031680">
    <property type="entry name" value="Hepar_II_III_N"/>
</dbReference>
<evidence type="ECO:0000256" key="3">
    <source>
        <dbReference type="ARBA" id="ARBA00022764"/>
    </source>
</evidence>
<dbReference type="Pfam" id="PF16889">
    <property type="entry name" value="Hepar_II_III_N"/>
    <property type="match status" value="1"/>
</dbReference>
<accession>A0A2T4U3D3</accession>
<evidence type="ECO:0000313" key="8">
    <source>
        <dbReference type="Proteomes" id="UP000240509"/>
    </source>
</evidence>
<sequence>MNENIKLYVNTIKYLKPSQIYYRINNRVKRELYKKNILKIQAPRSLNVKRKNEYLIHSMDYDPAYLKRFDEKDIFNNEFNFININKKVDLSTAWYDPEIQQLWRYNLHYFEYLYKLAFEYEKSSDNDYYDKYKEMITNWIENNHFAYGDGWHPYTISLRLTNWLVTSEVFNDELERDSAFESLLNESAYVQYRFLLQNLEKDVLGNHYFENIKAIILGSIYFQENDVQEKFEKELLVQLKEQVLEDGMHFELSPMYHKIILEDLIKITYWLKDSDTYKKLTNYIQSMADTLYSFENNFGKTPAFNDSAKGISKDQECLLNTCELHFGIKPNQKYIFGKSGFYIFEDQNKKVIFDNGEICPSYLPAHGQCDALSYELSWNGSPFIVNSGTYKYENGPWRDYFRSTSTHNTVMINSHEQSQAWGSFRVAKRIHGLKRKQFLHNDISFFAGEYLNYLGEKHKRFIGNISGDLIIVLDFTKAEAESESYIHFKPETELDIYTSGVDISTKNKKASLQAFGTERIEKKQGWYSEQFNFKEENDHLVLTKSKQNNFFGYLINLNKTATDLKLSDGNILITNQEMSRSIRLEELEKLL</sequence>
<dbReference type="Gene3D" id="2.70.98.70">
    <property type="match status" value="1"/>
</dbReference>
<dbReference type="AlphaFoldDB" id="A0A2T4U3D3"/>
<keyword evidence="4" id="KW-0456">Lyase</keyword>
<gene>
    <name evidence="7" type="ORF">C6Y45_14000</name>
</gene>
<dbReference type="Pfam" id="PF07940">
    <property type="entry name" value="Hepar_II_III_C"/>
    <property type="match status" value="1"/>
</dbReference>
<dbReference type="InterPro" id="IPR012480">
    <property type="entry name" value="Hepar_II_III_C"/>
</dbReference>
<comment type="caution">
    <text evidence="7">The sequence shown here is derived from an EMBL/GenBank/DDBJ whole genome shotgun (WGS) entry which is preliminary data.</text>
</comment>
<reference evidence="7 8" key="1">
    <citation type="submission" date="2018-03" db="EMBL/GenBank/DDBJ databases">
        <title>Alkalicoccus saliphilus sp. nov., isolated from a mineral pool.</title>
        <authorList>
            <person name="Zhao B."/>
        </authorList>
    </citation>
    <scope>NUCLEOTIDE SEQUENCE [LARGE SCALE GENOMIC DNA]</scope>
    <source>
        <strain evidence="7 8">6AG</strain>
    </source>
</reference>
<dbReference type="RefSeq" id="WP_107585857.1">
    <property type="nucleotide sequence ID" value="NZ_PZJJ01000029.1"/>
</dbReference>
<keyword evidence="8" id="KW-1185">Reference proteome</keyword>
<dbReference type="OrthoDB" id="7335480at2"/>
<proteinExistence type="predicted"/>
<protein>
    <submittedName>
        <fullName evidence="7">Uncharacterized protein</fullName>
    </submittedName>
</protein>
<evidence type="ECO:0000259" key="5">
    <source>
        <dbReference type="Pfam" id="PF07940"/>
    </source>
</evidence>
<evidence type="ECO:0000259" key="6">
    <source>
        <dbReference type="Pfam" id="PF16889"/>
    </source>
</evidence>
<keyword evidence="3" id="KW-0574">Periplasm</keyword>
<dbReference type="GO" id="GO:0016829">
    <property type="term" value="F:lyase activity"/>
    <property type="evidence" value="ECO:0007669"/>
    <property type="project" value="UniProtKB-KW"/>
</dbReference>
<evidence type="ECO:0000256" key="1">
    <source>
        <dbReference type="ARBA" id="ARBA00004418"/>
    </source>
</evidence>
<evidence type="ECO:0000256" key="4">
    <source>
        <dbReference type="ARBA" id="ARBA00023239"/>
    </source>
</evidence>
<feature type="domain" description="Heparin-sulfate lyase N-terminal" evidence="6">
    <location>
        <begin position="78"/>
        <end position="311"/>
    </location>
</feature>
<evidence type="ECO:0000256" key="2">
    <source>
        <dbReference type="ARBA" id="ARBA00022729"/>
    </source>
</evidence>
<dbReference type="Proteomes" id="UP000240509">
    <property type="component" value="Unassembled WGS sequence"/>
</dbReference>
<dbReference type="SUPFAM" id="SSF48230">
    <property type="entry name" value="Chondroitin AC/alginate lyase"/>
    <property type="match status" value="1"/>
</dbReference>
<feature type="domain" description="Heparinase II/III-like C-terminal" evidence="5">
    <location>
        <begin position="336"/>
        <end position="546"/>
    </location>
</feature>
<organism evidence="7 8">
    <name type="scientific">Alkalicoccus saliphilus</name>
    <dbReference type="NCBI Taxonomy" id="200989"/>
    <lineage>
        <taxon>Bacteria</taxon>
        <taxon>Bacillati</taxon>
        <taxon>Bacillota</taxon>
        <taxon>Bacilli</taxon>
        <taxon>Bacillales</taxon>
        <taxon>Bacillaceae</taxon>
        <taxon>Alkalicoccus</taxon>
    </lineage>
</organism>
<dbReference type="PANTHER" id="PTHR39210:SF1">
    <property type="entry name" value="HEPARIN-SULFATE LYASE"/>
    <property type="match status" value="1"/>
</dbReference>